<dbReference type="RefSeq" id="WP_139256612.1">
    <property type="nucleotide sequence ID" value="NZ_FNPZ01000001.1"/>
</dbReference>
<feature type="domain" description="AB hydrolase-1" evidence="1">
    <location>
        <begin position="23"/>
        <end position="225"/>
    </location>
</feature>
<dbReference type="Proteomes" id="UP000198891">
    <property type="component" value="Unassembled WGS sequence"/>
</dbReference>
<dbReference type="Pfam" id="PF12697">
    <property type="entry name" value="Abhydrolase_6"/>
    <property type="match status" value="1"/>
</dbReference>
<evidence type="ECO:0000313" key="2">
    <source>
        <dbReference type="EMBL" id="SDY62731.1"/>
    </source>
</evidence>
<gene>
    <name evidence="2" type="ORF">SAMN05216554_0943</name>
</gene>
<dbReference type="SUPFAM" id="SSF53474">
    <property type="entry name" value="alpha/beta-Hydrolases"/>
    <property type="match status" value="1"/>
</dbReference>
<dbReference type="AlphaFoldDB" id="A0A1H3LEC0"/>
<dbReference type="EMBL" id="FNPZ01000001">
    <property type="protein sequence ID" value="SDY62731.1"/>
    <property type="molecule type" value="Genomic_DNA"/>
</dbReference>
<proteinExistence type="predicted"/>
<reference evidence="2 3" key="1">
    <citation type="submission" date="2016-10" db="EMBL/GenBank/DDBJ databases">
        <authorList>
            <person name="de Groot N.N."/>
        </authorList>
    </citation>
    <scope>NUCLEOTIDE SEQUENCE [LARGE SCALE GENOMIC DNA]</scope>
    <source>
        <strain evidence="2 3">CGMCC 4.3491</strain>
    </source>
</reference>
<dbReference type="InterPro" id="IPR050266">
    <property type="entry name" value="AB_hydrolase_sf"/>
</dbReference>
<evidence type="ECO:0000259" key="1">
    <source>
        <dbReference type="Pfam" id="PF12697"/>
    </source>
</evidence>
<accession>A0A1H3LEC0</accession>
<dbReference type="Gene3D" id="3.40.50.1820">
    <property type="entry name" value="alpha/beta hydrolase"/>
    <property type="match status" value="1"/>
</dbReference>
<dbReference type="InterPro" id="IPR000073">
    <property type="entry name" value="AB_hydrolase_1"/>
</dbReference>
<dbReference type="GO" id="GO:0003824">
    <property type="term" value="F:catalytic activity"/>
    <property type="evidence" value="ECO:0007669"/>
    <property type="project" value="UniProtKB-ARBA"/>
</dbReference>
<keyword evidence="3" id="KW-1185">Reference proteome</keyword>
<dbReference type="OrthoDB" id="9769541at2"/>
<dbReference type="GO" id="GO:0016020">
    <property type="term" value="C:membrane"/>
    <property type="evidence" value="ECO:0007669"/>
    <property type="project" value="TreeGrafter"/>
</dbReference>
<protein>
    <submittedName>
        <fullName evidence="2">Pimeloyl-ACP methyl ester carboxylesterase</fullName>
    </submittedName>
</protein>
<organism evidence="2 3">
    <name type="scientific">Herbiconiux ginsengi</name>
    <dbReference type="NCBI Taxonomy" id="381665"/>
    <lineage>
        <taxon>Bacteria</taxon>
        <taxon>Bacillati</taxon>
        <taxon>Actinomycetota</taxon>
        <taxon>Actinomycetes</taxon>
        <taxon>Micrococcales</taxon>
        <taxon>Microbacteriaceae</taxon>
        <taxon>Herbiconiux</taxon>
    </lineage>
</organism>
<dbReference type="PRINTS" id="PR00111">
    <property type="entry name" value="ABHYDROLASE"/>
</dbReference>
<evidence type="ECO:0000313" key="3">
    <source>
        <dbReference type="Proteomes" id="UP000198891"/>
    </source>
</evidence>
<dbReference type="PANTHER" id="PTHR43798:SF33">
    <property type="entry name" value="HYDROLASE, PUTATIVE (AFU_ORTHOLOGUE AFUA_2G14860)-RELATED"/>
    <property type="match status" value="1"/>
</dbReference>
<dbReference type="InterPro" id="IPR029058">
    <property type="entry name" value="AB_hydrolase_fold"/>
</dbReference>
<sequence>MTRPDATEAVVHAGREHGNDAPFVIVPGIGMSHRYSIRLHDELARTATVLSLDLPGFGDRPKPAGPMSVPDYARVVAQALDDRQTGRVVLIGHSMGAQFSVELARRRPGLVERLVLVAPVADPHRRTTLQQSLDLLHDLVLETPSAAAIVTADYLRTGPRWFFAEVRALLAYRTEEAIAGVACPVLVMRGENDPIARRGWCYDLAHRAADGRLVEIDKAAHVPQHTATHHVARAILAFTARDAYSAPR</sequence>
<dbReference type="STRING" id="381665.SAMN05216554_0943"/>
<dbReference type="PANTHER" id="PTHR43798">
    <property type="entry name" value="MONOACYLGLYCEROL LIPASE"/>
    <property type="match status" value="1"/>
</dbReference>
<name>A0A1H3LEC0_9MICO</name>